<evidence type="ECO:0000256" key="3">
    <source>
        <dbReference type="ARBA" id="ARBA00023274"/>
    </source>
</evidence>
<comment type="similarity">
    <text evidence="1 4">Belongs to the bacterial ribosomal protein bL28 family.</text>
</comment>
<dbReference type="GO" id="GO:0005840">
    <property type="term" value="C:ribosome"/>
    <property type="evidence" value="ECO:0007669"/>
    <property type="project" value="UniProtKB-KW"/>
</dbReference>
<gene>
    <name evidence="4 5" type="primary">rpmB</name>
    <name evidence="5" type="ORF">Mlute_00414</name>
</gene>
<evidence type="ECO:0000256" key="4">
    <source>
        <dbReference type="HAMAP-Rule" id="MF_00373"/>
    </source>
</evidence>
<proteinExistence type="inferred from homology"/>
<dbReference type="InterPro" id="IPR026569">
    <property type="entry name" value="Ribosomal_bL28"/>
</dbReference>
<dbReference type="GO" id="GO:1990904">
    <property type="term" value="C:ribonucleoprotein complex"/>
    <property type="evidence" value="ECO:0007669"/>
    <property type="project" value="UniProtKB-KW"/>
</dbReference>
<dbReference type="SUPFAM" id="SSF143800">
    <property type="entry name" value="L28p-like"/>
    <property type="match status" value="1"/>
</dbReference>
<evidence type="ECO:0000256" key="2">
    <source>
        <dbReference type="ARBA" id="ARBA00022980"/>
    </source>
</evidence>
<dbReference type="Proteomes" id="UP000265800">
    <property type="component" value="Unassembled WGS sequence"/>
</dbReference>
<dbReference type="Gene3D" id="3.30.160.850">
    <property type="match status" value="1"/>
</dbReference>
<dbReference type="EMBL" id="QWKZ01000007">
    <property type="protein sequence ID" value="RIH89205.1"/>
    <property type="molecule type" value="Genomic_DNA"/>
</dbReference>
<dbReference type="OrthoDB" id="9805609at2"/>
<evidence type="ECO:0000313" key="5">
    <source>
        <dbReference type="EMBL" id="RIH89205.1"/>
    </source>
</evidence>
<dbReference type="AlphaFoldDB" id="A0A399F064"/>
<evidence type="ECO:0000313" key="6">
    <source>
        <dbReference type="Proteomes" id="UP000265800"/>
    </source>
</evidence>
<protein>
    <recommendedName>
        <fullName evidence="4">Large ribosomal subunit protein bL28</fullName>
    </recommendedName>
</protein>
<keyword evidence="2 4" id="KW-0689">Ribosomal protein</keyword>
<dbReference type="GO" id="GO:0006412">
    <property type="term" value="P:translation"/>
    <property type="evidence" value="ECO:0007669"/>
    <property type="project" value="UniProtKB-UniRule"/>
</dbReference>
<dbReference type="InterPro" id="IPR034704">
    <property type="entry name" value="Ribosomal_bL28/bL31-like_sf"/>
</dbReference>
<dbReference type="HAMAP" id="MF_00373">
    <property type="entry name" value="Ribosomal_bL28"/>
    <property type="match status" value="1"/>
</dbReference>
<keyword evidence="6" id="KW-1185">Reference proteome</keyword>
<sequence length="98" mass="10857">MSKVCEISGKRPIVARSIITRGKAKREGGVGKKVTGYSKRWQEPNIRKVTVVVAGQPVTFRVAVSHVQKVYELVERARGMNLEGLTAKQIKARLLSLL</sequence>
<organism evidence="5 6">
    <name type="scientific">Meiothermus luteus</name>
    <dbReference type="NCBI Taxonomy" id="2026184"/>
    <lineage>
        <taxon>Bacteria</taxon>
        <taxon>Thermotogati</taxon>
        <taxon>Deinococcota</taxon>
        <taxon>Deinococci</taxon>
        <taxon>Thermales</taxon>
        <taxon>Thermaceae</taxon>
        <taxon>Meiothermus</taxon>
    </lineage>
</organism>
<evidence type="ECO:0000256" key="1">
    <source>
        <dbReference type="ARBA" id="ARBA00008760"/>
    </source>
</evidence>
<dbReference type="Gene3D" id="2.20.150.30">
    <property type="match status" value="1"/>
</dbReference>
<keyword evidence="3 4" id="KW-0687">Ribonucleoprotein</keyword>
<dbReference type="Pfam" id="PF00830">
    <property type="entry name" value="Ribosomal_L28"/>
    <property type="match status" value="1"/>
</dbReference>
<reference evidence="5 6" key="1">
    <citation type="submission" date="2018-08" db="EMBL/GenBank/DDBJ databases">
        <title>Meiothermus luteus KCTC 52599 genome sequencing project.</title>
        <authorList>
            <person name="Da Costa M.S."/>
            <person name="Albuquerque L."/>
            <person name="Raposo P."/>
            <person name="Froufe H.J.C."/>
            <person name="Barroso C.S."/>
            <person name="Egas C."/>
        </authorList>
    </citation>
    <scope>NUCLEOTIDE SEQUENCE [LARGE SCALE GENOMIC DNA]</scope>
    <source>
        <strain evidence="5 6">KCTC 52599</strain>
    </source>
</reference>
<name>A0A399F064_9DEIN</name>
<accession>A0A399F064</accession>
<comment type="caution">
    <text evidence="5">The sequence shown here is derived from an EMBL/GenBank/DDBJ whole genome shotgun (WGS) entry which is preliminary data.</text>
</comment>
<dbReference type="RefSeq" id="WP_119359102.1">
    <property type="nucleotide sequence ID" value="NZ_QWKZ01000007.1"/>
</dbReference>